<comment type="caution">
    <text evidence="1">The sequence shown here is derived from an EMBL/GenBank/DDBJ whole genome shotgun (WGS) entry which is preliminary data.</text>
</comment>
<dbReference type="STRING" id="33935.ADM90_07410"/>
<keyword evidence="2" id="KW-1185">Reference proteome</keyword>
<dbReference type="RefSeq" id="WP_053994360.1">
    <property type="nucleotide sequence ID" value="NZ_CP065643.1"/>
</dbReference>
<dbReference type="AlphaFoldDB" id="A0A0M9DLY7"/>
<organism evidence="1 2">
    <name type="scientific">Lysinibacillus macroides</name>
    <dbReference type="NCBI Taxonomy" id="33935"/>
    <lineage>
        <taxon>Bacteria</taxon>
        <taxon>Bacillati</taxon>
        <taxon>Bacillota</taxon>
        <taxon>Bacilli</taxon>
        <taxon>Bacillales</taxon>
        <taxon>Bacillaceae</taxon>
        <taxon>Lysinibacillus</taxon>
    </lineage>
</organism>
<sequence length="193" mass="22167">MKNNKRMYGLVIILSIVIVAYSVADLNRVKTIHLESGMMKTYENYEERMEGSDLVVTAQLIGKPENILTPFDGFPDGYHLSTIKIVNVIKGDPKLENTEIEIREPYYIMENGLEPGITEVYYGHYTKLQSDSTYVLFLGWVEAWNQYGISSAHQGKFNIDQMDKAEEDMQRKDKGTTNLKEDIFSKLPIEKLN</sequence>
<proteinExistence type="predicted"/>
<dbReference type="EMBL" id="LGCI01000005">
    <property type="protein sequence ID" value="KOY83116.1"/>
    <property type="molecule type" value="Genomic_DNA"/>
</dbReference>
<name>A0A0M9DLY7_9BACI</name>
<accession>A0A0M9DLY7</accession>
<reference evidence="1 2" key="1">
    <citation type="submission" date="2015-07" db="EMBL/GenBank/DDBJ databases">
        <title>Genome sequencing project for genomic taxonomy and phylogenomics of Bacillus-like bacteria.</title>
        <authorList>
            <person name="Liu B."/>
            <person name="Wang J."/>
            <person name="Zhu Y."/>
            <person name="Liu G."/>
            <person name="Chen Q."/>
            <person name="Chen Z."/>
            <person name="Che J."/>
            <person name="Ge C."/>
            <person name="Shi H."/>
            <person name="Pan Z."/>
            <person name="Liu X."/>
        </authorList>
    </citation>
    <scope>NUCLEOTIDE SEQUENCE [LARGE SCALE GENOMIC DNA]</scope>
    <source>
        <strain evidence="1 2">DSM 54</strain>
    </source>
</reference>
<evidence type="ECO:0000313" key="1">
    <source>
        <dbReference type="EMBL" id="KOY83116.1"/>
    </source>
</evidence>
<gene>
    <name evidence="1" type="ORF">ADM90_07410</name>
</gene>
<dbReference type="OrthoDB" id="2612080at2"/>
<dbReference type="Proteomes" id="UP000037977">
    <property type="component" value="Unassembled WGS sequence"/>
</dbReference>
<evidence type="ECO:0000313" key="2">
    <source>
        <dbReference type="Proteomes" id="UP000037977"/>
    </source>
</evidence>
<dbReference type="PATRIC" id="fig|33935.3.peg.928"/>
<protein>
    <submittedName>
        <fullName evidence="1">Uncharacterized protein</fullName>
    </submittedName>
</protein>